<proteinExistence type="predicted"/>
<organism evidence="1 2">
    <name type="scientific">Shinella yambaruensis</name>
    <dbReference type="NCBI Taxonomy" id="415996"/>
    <lineage>
        <taxon>Bacteria</taxon>
        <taxon>Pseudomonadati</taxon>
        <taxon>Pseudomonadota</taxon>
        <taxon>Alphaproteobacteria</taxon>
        <taxon>Hyphomicrobiales</taxon>
        <taxon>Rhizobiaceae</taxon>
        <taxon>Shinella</taxon>
    </lineage>
</organism>
<dbReference type="EMBL" id="BSOP01000001">
    <property type="protein sequence ID" value="GLR48817.1"/>
    <property type="molecule type" value="Genomic_DNA"/>
</dbReference>
<dbReference type="RefSeq" id="WP_244770832.1">
    <property type="nucleotide sequence ID" value="NZ_BSOP01000001.1"/>
</dbReference>
<evidence type="ECO:0000313" key="2">
    <source>
        <dbReference type="Proteomes" id="UP001156702"/>
    </source>
</evidence>
<comment type="caution">
    <text evidence="1">The sequence shown here is derived from an EMBL/GenBank/DDBJ whole genome shotgun (WGS) entry which is preliminary data.</text>
</comment>
<accession>A0ABQ5ZDY1</accession>
<protein>
    <submittedName>
        <fullName evidence="1">Capsular polysaccharide biosynthesis protein</fullName>
    </submittedName>
</protein>
<sequence length="421" mass="47393">MREEETPAGKERGKRTVLFLQGPSSPLFSKCAARLERMGHACQRINLNLGDWIFWWRRGGVDYRGRSEDWPAFVHDFMARNGTTDLVLLGEERPYHKAAIRAARALHVDVHVIEMGYLRPDWVTFERDGMSSNSRFPRDPRRILEAAAGLPEPDWAVRFRQSFLREAGYDLLYNLPNVFFWFLYPHYRRHALFHPLAEYAGWSLRLLRRKRAEQAARATCARLFAAGDPFYVYPLQLQTDYQLRAHSPYAGQQEAISQVLSSFAAHAGPAHQLLVKLHPLDNGLIDWRSYVAAEARRRGIGERVHFIDGGSLDDLVERAEGLVTVNSTAAIAALRRLKPVKTLGSAVFDTPGLSYPGSLDAFWQNPFPADAALTGAFFRLLAHEYQVRGNFYSDAGSSAAAIAVADRLDGRQSTPPDGGEP</sequence>
<dbReference type="Proteomes" id="UP001156702">
    <property type="component" value="Unassembled WGS sequence"/>
</dbReference>
<name>A0ABQ5ZDY1_9HYPH</name>
<keyword evidence="2" id="KW-1185">Reference proteome</keyword>
<dbReference type="InterPro" id="IPR007833">
    <property type="entry name" value="Capsule_polysaccharide_synth"/>
</dbReference>
<dbReference type="Pfam" id="PF05159">
    <property type="entry name" value="Capsule_synth"/>
    <property type="match status" value="1"/>
</dbReference>
<dbReference type="CDD" id="cd16441">
    <property type="entry name" value="beta_Kdo_transferase_KpsS"/>
    <property type="match status" value="1"/>
</dbReference>
<reference evidence="2" key="1">
    <citation type="journal article" date="2019" name="Int. J. Syst. Evol. Microbiol.">
        <title>The Global Catalogue of Microorganisms (GCM) 10K type strain sequencing project: providing services to taxonomists for standard genome sequencing and annotation.</title>
        <authorList>
            <consortium name="The Broad Institute Genomics Platform"/>
            <consortium name="The Broad Institute Genome Sequencing Center for Infectious Disease"/>
            <person name="Wu L."/>
            <person name="Ma J."/>
        </authorList>
    </citation>
    <scope>NUCLEOTIDE SEQUENCE [LARGE SCALE GENOMIC DNA]</scope>
    <source>
        <strain evidence="2">NBRC 102122</strain>
    </source>
</reference>
<gene>
    <name evidence="1" type="ORF">GCM10007923_00210</name>
</gene>
<evidence type="ECO:0000313" key="1">
    <source>
        <dbReference type="EMBL" id="GLR48817.1"/>
    </source>
</evidence>